<dbReference type="AlphaFoldDB" id="A0AAD8DI46"/>
<evidence type="ECO:0000313" key="1">
    <source>
        <dbReference type="EMBL" id="KAK1169675.1"/>
    </source>
</evidence>
<evidence type="ECO:0000313" key="2">
    <source>
        <dbReference type="Proteomes" id="UP001230051"/>
    </source>
</evidence>
<dbReference type="Proteomes" id="UP001230051">
    <property type="component" value="Unassembled WGS sequence"/>
</dbReference>
<comment type="caution">
    <text evidence="1">The sequence shown here is derived from an EMBL/GenBank/DDBJ whole genome shotgun (WGS) entry which is preliminary data.</text>
</comment>
<accession>A0AAD8DI46</accession>
<dbReference type="EMBL" id="JAGXEW010000007">
    <property type="protein sequence ID" value="KAK1169675.1"/>
    <property type="molecule type" value="Genomic_DNA"/>
</dbReference>
<name>A0AAD8DI46_ACIOX</name>
<reference evidence="1" key="1">
    <citation type="submission" date="2022-02" db="EMBL/GenBank/DDBJ databases">
        <title>Atlantic sturgeon de novo genome assembly.</title>
        <authorList>
            <person name="Stock M."/>
            <person name="Klopp C."/>
            <person name="Guiguen Y."/>
            <person name="Cabau C."/>
            <person name="Parinello H."/>
            <person name="Santidrian Yebra-Pimentel E."/>
            <person name="Kuhl H."/>
            <person name="Dirks R.P."/>
            <person name="Guessner J."/>
            <person name="Wuertz S."/>
            <person name="Du K."/>
            <person name="Schartl M."/>
        </authorList>
    </citation>
    <scope>NUCLEOTIDE SEQUENCE</scope>
    <source>
        <strain evidence="1">STURGEONOMICS-FGT-2020</strain>
        <tissue evidence="1">Whole blood</tissue>
    </source>
</reference>
<gene>
    <name evidence="1" type="ORF">AOXY_G8530</name>
</gene>
<organism evidence="1 2">
    <name type="scientific">Acipenser oxyrinchus oxyrinchus</name>
    <dbReference type="NCBI Taxonomy" id="40147"/>
    <lineage>
        <taxon>Eukaryota</taxon>
        <taxon>Metazoa</taxon>
        <taxon>Chordata</taxon>
        <taxon>Craniata</taxon>
        <taxon>Vertebrata</taxon>
        <taxon>Euteleostomi</taxon>
        <taxon>Actinopterygii</taxon>
        <taxon>Chondrostei</taxon>
        <taxon>Acipenseriformes</taxon>
        <taxon>Acipenseridae</taxon>
        <taxon>Acipenser</taxon>
    </lineage>
</organism>
<protein>
    <submittedName>
        <fullName evidence="1">Uncharacterized protein</fullName>
    </submittedName>
</protein>
<sequence>MFSYYDGNVQVWLGASEPSNDEFKPLECKHICIVEVEPEKEQEAEETMINYESVNQISCEISHANTAETSVVSDNPKTEEKANFELNENMYVTW</sequence>
<keyword evidence="2" id="KW-1185">Reference proteome</keyword>
<proteinExistence type="predicted"/>